<dbReference type="Gene3D" id="1.10.443.10">
    <property type="entry name" value="Intergrase catalytic core"/>
    <property type="match status" value="1"/>
</dbReference>
<dbReference type="InterPro" id="IPR013762">
    <property type="entry name" value="Integrase-like_cat_sf"/>
</dbReference>
<sequence>MANKIPNEDVWELIENDDNSQNFGRKYNFDFSYIESKEIKNIIKFYTWRNYKESRKTLGYLYGQVRTDFKVVNNFLVLNNINSLKQITNSDIDNFVSYLKTLISPLTNKKYAYKTQRLHFISLKSIIDWTRIYIPKNSPQTEIFEKVYFPRISRNITYNFIPDNIVIKINDSLRNEKNPYVKCGIIILQSTGMRVGDMLRLTIDSVKPHLISGYTLTWYDHKNRKERVPLPINDNCYNAIQELLEYTDEIRYEAESNIKKYLFIYKSINLIKENKVSNISCETFKSWINNFSLQHNIRDENGELYKIKIHQFRKTIATDMFSKNVNLKVIQQFLGHSDIRTTKLYYADVKDKERAEIFKNIGIIGNINKVDETVISDKQDLIWFKENKDKGARMEDGYCTKPCTDGKICDRLLKRQKCYTCSRYITTPEYLQAHKNNLAELEKQLEENIYGDHYAEHFLPTIEILKEIVKRLEEM</sequence>
<dbReference type="PANTHER" id="PTHR30349">
    <property type="entry name" value="PHAGE INTEGRASE-RELATED"/>
    <property type="match status" value="1"/>
</dbReference>
<dbReference type="InterPro" id="IPR050090">
    <property type="entry name" value="Tyrosine_recombinase_XerCD"/>
</dbReference>
<accession>A0A1S8TJ08</accession>
<gene>
    <name evidence="3" type="primary">xerC_6</name>
    <name evidence="3" type="ORF">CLPUN_22740</name>
</gene>
<dbReference type="Proteomes" id="UP000190890">
    <property type="component" value="Unassembled WGS sequence"/>
</dbReference>
<proteinExistence type="predicted"/>
<evidence type="ECO:0000313" key="4">
    <source>
        <dbReference type="Proteomes" id="UP000190890"/>
    </source>
</evidence>
<dbReference type="RefSeq" id="WP_077847413.1">
    <property type="nucleotide sequence ID" value="NZ_LZZM01000152.1"/>
</dbReference>
<dbReference type="GO" id="GO:0006310">
    <property type="term" value="P:DNA recombination"/>
    <property type="evidence" value="ECO:0007669"/>
    <property type="project" value="UniProtKB-KW"/>
</dbReference>
<dbReference type="STRING" id="29367.CLPUN_22740"/>
<dbReference type="SUPFAM" id="SSF56349">
    <property type="entry name" value="DNA breaking-rejoining enzymes"/>
    <property type="match status" value="1"/>
</dbReference>
<organism evidence="3 4">
    <name type="scientific">Clostridium puniceum</name>
    <dbReference type="NCBI Taxonomy" id="29367"/>
    <lineage>
        <taxon>Bacteria</taxon>
        <taxon>Bacillati</taxon>
        <taxon>Bacillota</taxon>
        <taxon>Clostridia</taxon>
        <taxon>Eubacteriales</taxon>
        <taxon>Clostridiaceae</taxon>
        <taxon>Clostridium</taxon>
    </lineage>
</organism>
<dbReference type="PANTHER" id="PTHR30349:SF86">
    <property type="entry name" value="INTEGRASE_RECOMBINASE AQ_AA09-RELATED"/>
    <property type="match status" value="1"/>
</dbReference>
<dbReference type="GO" id="GO:0003677">
    <property type="term" value="F:DNA binding"/>
    <property type="evidence" value="ECO:0007669"/>
    <property type="project" value="InterPro"/>
</dbReference>
<dbReference type="InterPro" id="IPR011010">
    <property type="entry name" value="DNA_brk_join_enz"/>
</dbReference>
<evidence type="ECO:0000256" key="1">
    <source>
        <dbReference type="ARBA" id="ARBA00023172"/>
    </source>
</evidence>
<evidence type="ECO:0000259" key="2">
    <source>
        <dbReference type="PROSITE" id="PS51898"/>
    </source>
</evidence>
<keyword evidence="4" id="KW-1185">Reference proteome</keyword>
<dbReference type="InterPro" id="IPR002104">
    <property type="entry name" value="Integrase_catalytic"/>
</dbReference>
<dbReference type="OrthoDB" id="9801717at2"/>
<dbReference type="CDD" id="cd00397">
    <property type="entry name" value="DNA_BRE_C"/>
    <property type="match status" value="1"/>
</dbReference>
<dbReference type="Pfam" id="PF00589">
    <property type="entry name" value="Phage_integrase"/>
    <property type="match status" value="1"/>
</dbReference>
<dbReference type="PROSITE" id="PS51898">
    <property type="entry name" value="TYR_RECOMBINASE"/>
    <property type="match status" value="1"/>
</dbReference>
<name>A0A1S8TJ08_9CLOT</name>
<evidence type="ECO:0000313" key="3">
    <source>
        <dbReference type="EMBL" id="OOM77375.1"/>
    </source>
</evidence>
<dbReference type="AlphaFoldDB" id="A0A1S8TJ08"/>
<reference evidence="3 4" key="1">
    <citation type="submission" date="2016-05" db="EMBL/GenBank/DDBJ databases">
        <title>Microbial solvent formation.</title>
        <authorList>
            <person name="Poehlein A."/>
            <person name="Montoya Solano J.D."/>
            <person name="Flitsch S."/>
            <person name="Krabben P."/>
            <person name="Duerre P."/>
            <person name="Daniel R."/>
        </authorList>
    </citation>
    <scope>NUCLEOTIDE SEQUENCE [LARGE SCALE GENOMIC DNA]</scope>
    <source>
        <strain evidence="3 4">DSM 2619</strain>
    </source>
</reference>
<comment type="caution">
    <text evidence="3">The sequence shown here is derived from an EMBL/GenBank/DDBJ whole genome shotgun (WGS) entry which is preliminary data.</text>
</comment>
<dbReference type="GO" id="GO:0015074">
    <property type="term" value="P:DNA integration"/>
    <property type="evidence" value="ECO:0007669"/>
    <property type="project" value="InterPro"/>
</dbReference>
<dbReference type="EMBL" id="LZZM01000152">
    <property type="protein sequence ID" value="OOM77375.1"/>
    <property type="molecule type" value="Genomic_DNA"/>
</dbReference>
<keyword evidence="1" id="KW-0233">DNA recombination</keyword>
<protein>
    <submittedName>
        <fullName evidence="3">Tyrosine recombinase XerC</fullName>
    </submittedName>
</protein>
<feature type="domain" description="Tyr recombinase" evidence="2">
    <location>
        <begin position="155"/>
        <end position="359"/>
    </location>
</feature>